<evidence type="ECO:0000313" key="2">
    <source>
        <dbReference type="EMBL" id="NUC72755.1"/>
    </source>
</evidence>
<dbReference type="Proteomes" id="UP001016761">
    <property type="component" value="Unassembled WGS sequence"/>
</dbReference>
<comment type="caution">
    <text evidence="1">The sequence shown here is derived from an EMBL/GenBank/DDBJ whole genome shotgun (WGS) entry which is preliminary data.</text>
</comment>
<dbReference type="EMBL" id="JABUQZ010000001">
    <property type="protein sequence ID" value="NUC72755.1"/>
    <property type="molecule type" value="Genomic_DNA"/>
</dbReference>
<protein>
    <submittedName>
        <fullName evidence="1">Uncharacterized protein</fullName>
    </submittedName>
</protein>
<reference evidence="1 4" key="1">
    <citation type="submission" date="2020-06" db="EMBL/GenBank/DDBJ databases">
        <title>Haloterrigena sp. nov., an extremely halophilic archaeon isolated from a saline sediment.</title>
        <authorList>
            <person name="Liu B.-B."/>
        </authorList>
    </citation>
    <scope>NUCLEOTIDE SEQUENCE</scope>
    <source>
        <strain evidence="1">SYSU A121-1</strain>
        <strain evidence="2 4">SYSU A558-1</strain>
    </source>
</reference>
<name>A0A8J8GKU5_9EURY</name>
<evidence type="ECO:0000313" key="1">
    <source>
        <dbReference type="EMBL" id="NUB91506.1"/>
    </source>
</evidence>
<gene>
    <name evidence="1" type="ORF">HT576_10820</name>
    <name evidence="2" type="ORF">HTZ84_10610</name>
</gene>
<dbReference type="Proteomes" id="UP000728647">
    <property type="component" value="Unassembled WGS sequence"/>
</dbReference>
<organism evidence="1 3">
    <name type="scientific">Haloterrigena gelatinilytica</name>
    <dbReference type="NCBI Taxonomy" id="2741724"/>
    <lineage>
        <taxon>Archaea</taxon>
        <taxon>Methanobacteriati</taxon>
        <taxon>Methanobacteriota</taxon>
        <taxon>Stenosarchaea group</taxon>
        <taxon>Halobacteria</taxon>
        <taxon>Halobacteriales</taxon>
        <taxon>Natrialbaceae</taxon>
        <taxon>Haloterrigena</taxon>
    </lineage>
</organism>
<dbReference type="AlphaFoldDB" id="A0A8J8GKU5"/>
<accession>A0A8J8GKU5</accession>
<evidence type="ECO:0000313" key="4">
    <source>
        <dbReference type="Proteomes" id="UP001016761"/>
    </source>
</evidence>
<keyword evidence="4" id="KW-1185">Reference proteome</keyword>
<evidence type="ECO:0000313" key="3">
    <source>
        <dbReference type="Proteomes" id="UP000728647"/>
    </source>
</evidence>
<sequence>MSGVIVNDEHCTTEITPAQLRALLATIRQVDEQLLEPLTLNDSIAELEQTYDLYKRLASSNGGELGCGH</sequence>
<dbReference type="EMBL" id="JABURA010000001">
    <property type="protein sequence ID" value="NUB91506.1"/>
    <property type="molecule type" value="Genomic_DNA"/>
</dbReference>
<proteinExistence type="predicted"/>
<dbReference type="OrthoDB" id="205817at2157"/>